<dbReference type="SUPFAM" id="SSF46689">
    <property type="entry name" value="Homeodomain-like"/>
    <property type="match status" value="1"/>
</dbReference>
<comment type="caution">
    <text evidence="4">The sequence shown here is derived from an EMBL/GenBank/DDBJ whole genome shotgun (WGS) entry which is preliminary data.</text>
</comment>
<reference evidence="4" key="2">
    <citation type="submission" date="2021-04" db="EMBL/GenBank/DDBJ databases">
        <authorList>
            <person name="Gilroy R."/>
        </authorList>
    </citation>
    <scope>NUCLEOTIDE SEQUENCE</scope>
    <source>
        <strain evidence="4">ChiBcec1-1093</strain>
    </source>
</reference>
<feature type="domain" description="HTH tetR-type" evidence="3">
    <location>
        <begin position="11"/>
        <end position="71"/>
    </location>
</feature>
<name>A0A9D2K6D7_9FIRM</name>
<dbReference type="Pfam" id="PF14278">
    <property type="entry name" value="TetR_C_8"/>
    <property type="match status" value="1"/>
</dbReference>
<evidence type="ECO:0000256" key="1">
    <source>
        <dbReference type="ARBA" id="ARBA00023125"/>
    </source>
</evidence>
<dbReference type="InterPro" id="IPR001647">
    <property type="entry name" value="HTH_TetR"/>
</dbReference>
<sequence length="193" mass="22783">MKESNMDRRIRKTKQQVRQSVTILLKQKRIQDITVRELAELADINRGTFYLHYRDVYDLLNQIEDELLDELESVLSKYQPGSILPNTAQIFTDVYELVQRNSELAGILLGDNGEWNFINRLNQILREKCLRDWVEHFRTENHETFDSYYIFIISGCMGLVQHWLKNGMKETPQELAALTEQIIMNGIKWMESA</sequence>
<dbReference type="InterPro" id="IPR039532">
    <property type="entry name" value="TetR_C_Firmicutes"/>
</dbReference>
<accession>A0A9D2K6D7</accession>
<feature type="DNA-binding region" description="H-T-H motif" evidence="2">
    <location>
        <begin position="34"/>
        <end position="53"/>
    </location>
</feature>
<protein>
    <submittedName>
        <fullName evidence="4">TetR/AcrR family transcriptional regulator</fullName>
    </submittedName>
</protein>
<dbReference type="Proteomes" id="UP000824101">
    <property type="component" value="Unassembled WGS sequence"/>
</dbReference>
<dbReference type="PROSITE" id="PS50977">
    <property type="entry name" value="HTH_TETR_2"/>
    <property type="match status" value="1"/>
</dbReference>
<evidence type="ECO:0000313" key="5">
    <source>
        <dbReference type="Proteomes" id="UP000824101"/>
    </source>
</evidence>
<dbReference type="InterPro" id="IPR050624">
    <property type="entry name" value="HTH-type_Tx_Regulator"/>
</dbReference>
<dbReference type="InterPro" id="IPR009057">
    <property type="entry name" value="Homeodomain-like_sf"/>
</dbReference>
<evidence type="ECO:0000259" key="3">
    <source>
        <dbReference type="PROSITE" id="PS50977"/>
    </source>
</evidence>
<dbReference type="EMBL" id="DXBC01000117">
    <property type="protein sequence ID" value="HIZ79597.1"/>
    <property type="molecule type" value="Genomic_DNA"/>
</dbReference>
<dbReference type="PANTHER" id="PTHR43479:SF7">
    <property type="entry name" value="TETR-FAMILY TRANSCRIPTIONAL REGULATOR"/>
    <property type="match status" value="1"/>
</dbReference>
<keyword evidence="1 2" id="KW-0238">DNA-binding</keyword>
<gene>
    <name evidence="4" type="ORF">IAA17_07405</name>
</gene>
<organism evidence="4 5">
    <name type="scientific">Candidatus Lachnoclostridium stercorigallinarum</name>
    <dbReference type="NCBI Taxonomy" id="2838634"/>
    <lineage>
        <taxon>Bacteria</taxon>
        <taxon>Bacillati</taxon>
        <taxon>Bacillota</taxon>
        <taxon>Clostridia</taxon>
        <taxon>Lachnospirales</taxon>
        <taxon>Lachnospiraceae</taxon>
    </lineage>
</organism>
<dbReference type="PANTHER" id="PTHR43479">
    <property type="entry name" value="ACREF/ENVCD OPERON REPRESSOR-RELATED"/>
    <property type="match status" value="1"/>
</dbReference>
<evidence type="ECO:0000313" key="4">
    <source>
        <dbReference type="EMBL" id="HIZ79597.1"/>
    </source>
</evidence>
<dbReference type="AlphaFoldDB" id="A0A9D2K6D7"/>
<evidence type="ECO:0000256" key="2">
    <source>
        <dbReference type="PROSITE-ProRule" id="PRU00335"/>
    </source>
</evidence>
<dbReference type="Gene3D" id="1.10.357.10">
    <property type="entry name" value="Tetracycline Repressor, domain 2"/>
    <property type="match status" value="1"/>
</dbReference>
<proteinExistence type="predicted"/>
<dbReference type="GO" id="GO:0003677">
    <property type="term" value="F:DNA binding"/>
    <property type="evidence" value="ECO:0007669"/>
    <property type="project" value="UniProtKB-UniRule"/>
</dbReference>
<reference evidence="4" key="1">
    <citation type="journal article" date="2021" name="PeerJ">
        <title>Extensive microbial diversity within the chicken gut microbiome revealed by metagenomics and culture.</title>
        <authorList>
            <person name="Gilroy R."/>
            <person name="Ravi A."/>
            <person name="Getino M."/>
            <person name="Pursley I."/>
            <person name="Horton D.L."/>
            <person name="Alikhan N.F."/>
            <person name="Baker D."/>
            <person name="Gharbi K."/>
            <person name="Hall N."/>
            <person name="Watson M."/>
            <person name="Adriaenssens E.M."/>
            <person name="Foster-Nyarko E."/>
            <person name="Jarju S."/>
            <person name="Secka A."/>
            <person name="Antonio M."/>
            <person name="Oren A."/>
            <person name="Chaudhuri R.R."/>
            <person name="La Ragione R."/>
            <person name="Hildebrand F."/>
            <person name="Pallen M.J."/>
        </authorList>
    </citation>
    <scope>NUCLEOTIDE SEQUENCE</scope>
    <source>
        <strain evidence="4">ChiBcec1-1093</strain>
    </source>
</reference>